<dbReference type="EMBL" id="JAACYS010000005">
    <property type="protein sequence ID" value="NCU16562.1"/>
    <property type="molecule type" value="Genomic_DNA"/>
</dbReference>
<dbReference type="Proteomes" id="UP000743899">
    <property type="component" value="Unassembled WGS sequence"/>
</dbReference>
<dbReference type="InterPro" id="IPR058600">
    <property type="entry name" value="YhjD-like"/>
</dbReference>
<gene>
    <name evidence="1" type="ORF">GW534_02070</name>
</gene>
<protein>
    <recommendedName>
        <fullName evidence="3">YhjD</fullName>
    </recommendedName>
</protein>
<proteinExistence type="predicted"/>
<accession>A0ABX0A158</accession>
<sequence length="129" mass="15784">MTRIPPKNRDLLEMAIYYPMLIKVLELDLQVVENSPFKLKRPYKTLIEKTLTDVHKKLYEVKRELKRQGMKVQEVKRDETFTTFLFLYKGYEEYHSYFNPRLRNYVEDLLAFYLFKRFEKDSIDNNDIS</sequence>
<comment type="caution">
    <text evidence="1">The sequence shown here is derived from an EMBL/GenBank/DDBJ whole genome shotgun (WGS) entry which is preliminary data.</text>
</comment>
<dbReference type="RefSeq" id="WP_161919400.1">
    <property type="nucleotide sequence ID" value="NZ_JAACYS010000005.1"/>
</dbReference>
<name>A0ABX0A158_9BACI</name>
<evidence type="ECO:0008006" key="3">
    <source>
        <dbReference type="Google" id="ProtNLM"/>
    </source>
</evidence>
<organism evidence="1 2">
    <name type="scientific">Pallidibacillus pasinlerensis</name>
    <dbReference type="NCBI Taxonomy" id="2703818"/>
    <lineage>
        <taxon>Bacteria</taxon>
        <taxon>Bacillati</taxon>
        <taxon>Bacillota</taxon>
        <taxon>Bacilli</taxon>
        <taxon>Bacillales</taxon>
        <taxon>Bacillaceae</taxon>
        <taxon>Pallidibacillus</taxon>
    </lineage>
</organism>
<reference evidence="1 2" key="1">
    <citation type="submission" date="2020-01" db="EMBL/GenBank/DDBJ databases">
        <title>A novel Bacillus sp. from Pasinler.</title>
        <authorList>
            <person name="Adiguzel A."/>
            <person name="Ay H."/>
            <person name="Baltaci M.O."/>
        </authorList>
    </citation>
    <scope>NUCLEOTIDE SEQUENCE [LARGE SCALE GENOMIC DNA]</scope>
    <source>
        <strain evidence="1 2">P1</strain>
    </source>
</reference>
<evidence type="ECO:0000313" key="2">
    <source>
        <dbReference type="Proteomes" id="UP000743899"/>
    </source>
</evidence>
<keyword evidence="2" id="KW-1185">Reference proteome</keyword>
<evidence type="ECO:0000313" key="1">
    <source>
        <dbReference type="EMBL" id="NCU16562.1"/>
    </source>
</evidence>
<dbReference type="Pfam" id="PF26325">
    <property type="entry name" value="YhjD"/>
    <property type="match status" value="1"/>
</dbReference>